<dbReference type="Pfam" id="PF00646">
    <property type="entry name" value="F-box"/>
    <property type="match status" value="1"/>
</dbReference>
<dbReference type="InterPro" id="IPR036047">
    <property type="entry name" value="F-box-like_dom_sf"/>
</dbReference>
<dbReference type="Proteomes" id="UP001371456">
    <property type="component" value="Unassembled WGS sequence"/>
</dbReference>
<dbReference type="Gene3D" id="1.20.1280.50">
    <property type="match status" value="1"/>
</dbReference>
<dbReference type="InterPro" id="IPR055290">
    <property type="entry name" value="At3g26010-like"/>
</dbReference>
<organism evidence="2 3">
    <name type="scientific">Solanum bulbocastanum</name>
    <name type="common">Wild potato</name>
    <dbReference type="NCBI Taxonomy" id="147425"/>
    <lineage>
        <taxon>Eukaryota</taxon>
        <taxon>Viridiplantae</taxon>
        <taxon>Streptophyta</taxon>
        <taxon>Embryophyta</taxon>
        <taxon>Tracheophyta</taxon>
        <taxon>Spermatophyta</taxon>
        <taxon>Magnoliopsida</taxon>
        <taxon>eudicotyledons</taxon>
        <taxon>Gunneridae</taxon>
        <taxon>Pentapetalae</taxon>
        <taxon>asterids</taxon>
        <taxon>lamiids</taxon>
        <taxon>Solanales</taxon>
        <taxon>Solanaceae</taxon>
        <taxon>Solanoideae</taxon>
        <taxon>Solaneae</taxon>
        <taxon>Solanum</taxon>
    </lineage>
</organism>
<evidence type="ECO:0000259" key="1">
    <source>
        <dbReference type="Pfam" id="PF00646"/>
    </source>
</evidence>
<dbReference type="PANTHER" id="PTHR35546:SF117">
    <property type="entry name" value="F-BOX DOMAIN-CONTAINING PROTEIN"/>
    <property type="match status" value="1"/>
</dbReference>
<dbReference type="EMBL" id="JBANQN010000007">
    <property type="protein sequence ID" value="KAK6784004.1"/>
    <property type="molecule type" value="Genomic_DNA"/>
</dbReference>
<dbReference type="AlphaFoldDB" id="A0AAN8T9W7"/>
<proteinExistence type="predicted"/>
<dbReference type="InterPro" id="IPR001810">
    <property type="entry name" value="F-box_dom"/>
</dbReference>
<evidence type="ECO:0000313" key="3">
    <source>
        <dbReference type="Proteomes" id="UP001371456"/>
    </source>
</evidence>
<comment type="caution">
    <text evidence="2">The sequence shown here is derived from an EMBL/GenBank/DDBJ whole genome shotgun (WGS) entry which is preliminary data.</text>
</comment>
<sequence>MDFPTLVIKVTGNTELLTEILLRLPSKSLLRLQTVCKDWLFHISSQRFRLLHSQTKQMSSLKVDGFFFCCSGDGNDQLYFVYNPTTNQRRLIPLPCTITNPNHHEVMVMNLAVDPMESDRYKIVCIMKSDDDYNQYYVYSSETRVWRNSTESSIWILCVFEMPSTVIPIGVLKRYIRYFGESGGHLHLIEVHGFSSMSFEVVEMDIVYSKWFVKYRVD</sequence>
<evidence type="ECO:0000313" key="2">
    <source>
        <dbReference type="EMBL" id="KAK6784004.1"/>
    </source>
</evidence>
<feature type="domain" description="F-box" evidence="1">
    <location>
        <begin position="15"/>
        <end position="49"/>
    </location>
</feature>
<protein>
    <recommendedName>
        <fullName evidence="1">F-box domain-containing protein</fullName>
    </recommendedName>
</protein>
<dbReference type="PANTHER" id="PTHR35546">
    <property type="entry name" value="F-BOX PROTEIN INTERACTION DOMAIN PROTEIN-RELATED"/>
    <property type="match status" value="1"/>
</dbReference>
<reference evidence="2 3" key="1">
    <citation type="submission" date="2024-02" db="EMBL/GenBank/DDBJ databases">
        <title>de novo genome assembly of Solanum bulbocastanum strain 11H21.</title>
        <authorList>
            <person name="Hosaka A.J."/>
        </authorList>
    </citation>
    <scope>NUCLEOTIDE SEQUENCE [LARGE SCALE GENOMIC DNA]</scope>
    <source>
        <tissue evidence="2">Young leaves</tissue>
    </source>
</reference>
<name>A0AAN8T9W7_SOLBU</name>
<gene>
    <name evidence="2" type="ORF">RDI58_017458</name>
</gene>
<dbReference type="SUPFAM" id="SSF81383">
    <property type="entry name" value="F-box domain"/>
    <property type="match status" value="1"/>
</dbReference>
<keyword evidence="3" id="KW-1185">Reference proteome</keyword>
<accession>A0AAN8T9W7</accession>